<evidence type="ECO:0000313" key="7">
    <source>
        <dbReference type="EMBL" id="MDR7170093.1"/>
    </source>
</evidence>
<accession>A0ABU1XHS8</accession>
<dbReference type="Gene3D" id="3.40.605.10">
    <property type="entry name" value="Aldehyde Dehydrogenase, Chain A, domain 1"/>
    <property type="match status" value="1"/>
</dbReference>
<comment type="similarity">
    <text evidence="1 3 5">Belongs to the aldehyde dehydrogenase family.</text>
</comment>
<dbReference type="InterPro" id="IPR016161">
    <property type="entry name" value="Ald_DH/histidinol_DH"/>
</dbReference>
<dbReference type="PROSITE" id="PS00687">
    <property type="entry name" value="ALDEHYDE_DEHYDR_GLU"/>
    <property type="match status" value="1"/>
</dbReference>
<dbReference type="Gene3D" id="3.40.309.10">
    <property type="entry name" value="Aldehyde Dehydrogenase, Chain A, domain 2"/>
    <property type="match status" value="1"/>
</dbReference>
<evidence type="ECO:0000313" key="8">
    <source>
        <dbReference type="Proteomes" id="UP001251217"/>
    </source>
</evidence>
<comment type="caution">
    <text evidence="7">The sequence shown here is derived from an EMBL/GenBank/DDBJ whole genome shotgun (WGS) entry which is preliminary data.</text>
</comment>
<dbReference type="PIRSF" id="PIRSF036492">
    <property type="entry name" value="ALDH"/>
    <property type="match status" value="1"/>
</dbReference>
<dbReference type="EMBL" id="JAVDWW010000006">
    <property type="protein sequence ID" value="MDR7170093.1"/>
    <property type="molecule type" value="Genomic_DNA"/>
</dbReference>
<dbReference type="SUPFAM" id="SSF53720">
    <property type="entry name" value="ALDH-like"/>
    <property type="match status" value="1"/>
</dbReference>
<reference evidence="7 8" key="1">
    <citation type="submission" date="2023-07" db="EMBL/GenBank/DDBJ databases">
        <title>Sorghum-associated microbial communities from plants grown in Nebraska, USA.</title>
        <authorList>
            <person name="Schachtman D."/>
        </authorList>
    </citation>
    <scope>NUCLEOTIDE SEQUENCE [LARGE SCALE GENOMIC DNA]</scope>
    <source>
        <strain evidence="7 8">4272</strain>
    </source>
</reference>
<dbReference type="Pfam" id="PF00171">
    <property type="entry name" value="Aldedh"/>
    <property type="match status" value="1"/>
</dbReference>
<dbReference type="InterPro" id="IPR029510">
    <property type="entry name" value="Ald_DH_CS_GLU"/>
</dbReference>
<dbReference type="CDD" id="cd07099">
    <property type="entry name" value="ALDH_DDALDH"/>
    <property type="match status" value="1"/>
</dbReference>
<keyword evidence="8" id="KW-1185">Reference proteome</keyword>
<evidence type="ECO:0000259" key="6">
    <source>
        <dbReference type="Pfam" id="PF00171"/>
    </source>
</evidence>
<proteinExistence type="inferred from homology"/>
<dbReference type="RefSeq" id="WP_245660438.1">
    <property type="nucleotide sequence ID" value="NZ_JAVDWW010000006.1"/>
</dbReference>
<dbReference type="PANTHER" id="PTHR11699">
    <property type="entry name" value="ALDEHYDE DEHYDROGENASE-RELATED"/>
    <property type="match status" value="1"/>
</dbReference>
<evidence type="ECO:0000256" key="1">
    <source>
        <dbReference type="ARBA" id="ARBA00009986"/>
    </source>
</evidence>
<sequence>MPVPTEGKIMAIVHPLPTTEGDRRTLALDSPVDRRRIGELEVDTTAEVQSAVARARAAAPAWAARSIAERAEILRGAVGVIVARRAEIAETIRTETGKPEAEALGVEIVPACDFLNYWTGRARRDLRSHRQRLHGYLKPLKKLYMQYQPLGVVGVVTPWNAPFVLSLNPVVQALVAGNTVVFKPSEVTPRSGEWVARVLHEAGVPEDVVQVLHGDGETGAALVDSEIDKVCFTGSVGTGRKIAAACATRLLPCTLELGGKDAMIVCADADLERAAAGAVYLSMFNTGQVCMSVERIYVVDSVADEFIRLVTEKAAAVTYGPGDTDMGPLFWDRQRDIVIRHIDDAKAKGADIVVGGAADTGDGLYFQPTVVVGAHHDMDLMTEETFGPVTAIMRVRDEDEAIRLANDCKYGLSGSVFTKDAAKARRIAAQLTTGSVVHNDAAVIYGVPEAPFGGRKDSGVGQVNGPGALRGFTHAQPVLIDRWQPKQESIWYPYSEKTIRNLDGLIRYGFGNKIMRKLLS</sequence>
<feature type="active site" evidence="4">
    <location>
        <position position="256"/>
    </location>
</feature>
<dbReference type="InterPro" id="IPR016163">
    <property type="entry name" value="Ald_DH_C"/>
</dbReference>
<feature type="domain" description="Aldehyde dehydrogenase" evidence="6">
    <location>
        <begin position="22"/>
        <end position="476"/>
    </location>
</feature>
<evidence type="ECO:0000256" key="4">
    <source>
        <dbReference type="PROSITE-ProRule" id="PRU10007"/>
    </source>
</evidence>
<organism evidence="7 8">
    <name type="scientific">Nocardia kruczakiae</name>
    <dbReference type="NCBI Taxonomy" id="261477"/>
    <lineage>
        <taxon>Bacteria</taxon>
        <taxon>Bacillati</taxon>
        <taxon>Actinomycetota</taxon>
        <taxon>Actinomycetes</taxon>
        <taxon>Mycobacteriales</taxon>
        <taxon>Nocardiaceae</taxon>
        <taxon>Nocardia</taxon>
    </lineage>
</organism>
<keyword evidence="2 3" id="KW-0560">Oxidoreductase</keyword>
<dbReference type="InterPro" id="IPR015590">
    <property type="entry name" value="Aldehyde_DH_dom"/>
</dbReference>
<evidence type="ECO:0000256" key="5">
    <source>
        <dbReference type="RuleBase" id="RU003345"/>
    </source>
</evidence>
<name>A0ABU1XHS8_9NOCA</name>
<dbReference type="InterPro" id="IPR016162">
    <property type="entry name" value="Ald_DH_N"/>
</dbReference>
<gene>
    <name evidence="7" type="ORF">J2W56_003844</name>
</gene>
<evidence type="ECO:0000256" key="3">
    <source>
        <dbReference type="PIRNR" id="PIRNR036492"/>
    </source>
</evidence>
<protein>
    <recommendedName>
        <fullName evidence="3">Aldehyde dehydrogenase</fullName>
    </recommendedName>
</protein>
<evidence type="ECO:0000256" key="2">
    <source>
        <dbReference type="ARBA" id="ARBA00023002"/>
    </source>
</evidence>
<dbReference type="Proteomes" id="UP001251217">
    <property type="component" value="Unassembled WGS sequence"/>
</dbReference>
<dbReference type="InterPro" id="IPR012394">
    <property type="entry name" value="Aldehyde_DH_NAD(P)"/>
</dbReference>